<dbReference type="SUPFAM" id="SSF55811">
    <property type="entry name" value="Nudix"/>
    <property type="match status" value="1"/>
</dbReference>
<dbReference type="InterPro" id="IPR054105">
    <property type="entry name" value="WHD_NrtR"/>
</dbReference>
<dbReference type="AlphaFoldDB" id="K2BCX4"/>
<sequence>MAINHDEIKKKFSENIFWLSIPVLALDIVIFTIFNDKLCVVLTTRPKEPEKGKLILPGWVIKSGFSLEENFDDILLRKTWIDGVYKEQLYSFWESDRDPRWHIVSIAYYALVDKDQFLKDADFTKIQLVEYDKLGEVEIGFDHKSIIEYAKKRLNWKLEYTTIAKNILPQKFTLTQLQKAYEIILGHDIDKRNFRKKIISLKILKETGELEKVRSNMAKLYEFSDKELKIVGIL</sequence>
<protein>
    <recommendedName>
        <fullName evidence="2">NrtR DNA-binding winged helix domain-containing protein</fullName>
    </recommendedName>
</protein>
<feature type="transmembrane region" description="Helical" evidence="1">
    <location>
        <begin position="16"/>
        <end position="34"/>
    </location>
</feature>
<dbReference type="InterPro" id="IPR015797">
    <property type="entry name" value="NUDIX_hydrolase-like_dom_sf"/>
</dbReference>
<keyword evidence="1" id="KW-0472">Membrane</keyword>
<dbReference type="Gene3D" id="1.10.10.10">
    <property type="entry name" value="Winged helix-like DNA-binding domain superfamily/Winged helix DNA-binding domain"/>
    <property type="match status" value="1"/>
</dbReference>
<name>K2BCX4_9BACT</name>
<reference evidence="3" key="1">
    <citation type="journal article" date="2012" name="Science">
        <title>Fermentation, hydrogen, and sulfur metabolism in multiple uncultivated bacterial phyla.</title>
        <authorList>
            <person name="Wrighton K.C."/>
            <person name="Thomas B.C."/>
            <person name="Sharon I."/>
            <person name="Miller C.S."/>
            <person name="Castelle C.J."/>
            <person name="VerBerkmoes N.C."/>
            <person name="Wilkins M.J."/>
            <person name="Hettich R.L."/>
            <person name="Lipton M.S."/>
            <person name="Williams K.H."/>
            <person name="Long P.E."/>
            <person name="Banfield J.F."/>
        </authorList>
    </citation>
    <scope>NUCLEOTIDE SEQUENCE [LARGE SCALE GENOMIC DNA]</scope>
</reference>
<gene>
    <name evidence="3" type="ORF">ACD_49C00029G0036</name>
</gene>
<dbReference type="CDD" id="cd18873">
    <property type="entry name" value="NUDIX_NadM_like"/>
    <property type="match status" value="1"/>
</dbReference>
<feature type="domain" description="NrtR DNA-binding winged helix" evidence="2">
    <location>
        <begin position="166"/>
        <end position="223"/>
    </location>
</feature>
<keyword evidence="1" id="KW-1133">Transmembrane helix</keyword>
<dbReference type="Gene3D" id="3.90.79.10">
    <property type="entry name" value="Nucleoside Triphosphate Pyrophosphohydrolase"/>
    <property type="match status" value="1"/>
</dbReference>
<proteinExistence type="predicted"/>
<evidence type="ECO:0000256" key="1">
    <source>
        <dbReference type="SAM" id="Phobius"/>
    </source>
</evidence>
<accession>K2BCX4</accession>
<comment type="caution">
    <text evidence="3">The sequence shown here is derived from an EMBL/GenBank/DDBJ whole genome shotgun (WGS) entry which is preliminary data.</text>
</comment>
<evidence type="ECO:0000313" key="3">
    <source>
        <dbReference type="EMBL" id="EKD66608.1"/>
    </source>
</evidence>
<evidence type="ECO:0000259" key="2">
    <source>
        <dbReference type="Pfam" id="PF21906"/>
    </source>
</evidence>
<organism evidence="3">
    <name type="scientific">uncultured bacterium</name>
    <name type="common">gcode 4</name>
    <dbReference type="NCBI Taxonomy" id="1234023"/>
    <lineage>
        <taxon>Bacteria</taxon>
        <taxon>environmental samples</taxon>
    </lineage>
</organism>
<dbReference type="EMBL" id="AMFJ01021615">
    <property type="protein sequence ID" value="EKD66608.1"/>
    <property type="molecule type" value="Genomic_DNA"/>
</dbReference>
<dbReference type="InterPro" id="IPR036388">
    <property type="entry name" value="WH-like_DNA-bd_sf"/>
</dbReference>
<keyword evidence="1" id="KW-0812">Transmembrane</keyword>
<dbReference type="SUPFAM" id="SSF46785">
    <property type="entry name" value="Winged helix' DNA-binding domain"/>
    <property type="match status" value="1"/>
</dbReference>
<dbReference type="Pfam" id="PF21906">
    <property type="entry name" value="WHD_NrtR"/>
    <property type="match status" value="1"/>
</dbReference>
<dbReference type="InterPro" id="IPR036390">
    <property type="entry name" value="WH_DNA-bd_sf"/>
</dbReference>